<keyword evidence="9" id="KW-1185">Reference proteome</keyword>
<dbReference type="PANTHER" id="PTHR37984:SF8">
    <property type="entry name" value="CCHC-TYPE DOMAIN-CONTAINING PROTEIN"/>
    <property type="match status" value="1"/>
</dbReference>
<evidence type="ECO:0000256" key="4">
    <source>
        <dbReference type="ARBA" id="ARBA00022759"/>
    </source>
</evidence>
<dbReference type="PANTHER" id="PTHR37984">
    <property type="entry name" value="PROTEIN CBG26694"/>
    <property type="match status" value="1"/>
</dbReference>
<reference evidence="8 9" key="1">
    <citation type="journal article" date="2021" name="Elife">
        <title>Chloroplast acquisition without the gene transfer in kleptoplastic sea slugs, Plakobranchus ocellatus.</title>
        <authorList>
            <person name="Maeda T."/>
            <person name="Takahashi S."/>
            <person name="Yoshida T."/>
            <person name="Shimamura S."/>
            <person name="Takaki Y."/>
            <person name="Nagai Y."/>
            <person name="Toyoda A."/>
            <person name="Suzuki Y."/>
            <person name="Arimoto A."/>
            <person name="Ishii H."/>
            <person name="Satoh N."/>
            <person name="Nishiyama T."/>
            <person name="Hasebe M."/>
            <person name="Maruyama T."/>
            <person name="Minagawa J."/>
            <person name="Obokata J."/>
            <person name="Shigenobu S."/>
        </authorList>
    </citation>
    <scope>NUCLEOTIDE SEQUENCE [LARGE SCALE GENOMIC DNA]</scope>
</reference>
<evidence type="ECO:0000313" key="8">
    <source>
        <dbReference type="EMBL" id="GFO24070.1"/>
    </source>
</evidence>
<organism evidence="8 9">
    <name type="scientific">Plakobranchus ocellatus</name>
    <dbReference type="NCBI Taxonomy" id="259542"/>
    <lineage>
        <taxon>Eukaryota</taxon>
        <taxon>Metazoa</taxon>
        <taxon>Spiralia</taxon>
        <taxon>Lophotrochozoa</taxon>
        <taxon>Mollusca</taxon>
        <taxon>Gastropoda</taxon>
        <taxon>Heterobranchia</taxon>
        <taxon>Euthyneura</taxon>
        <taxon>Panpulmonata</taxon>
        <taxon>Sacoglossa</taxon>
        <taxon>Placobranchoidea</taxon>
        <taxon>Plakobranchidae</taxon>
        <taxon>Plakobranchus</taxon>
    </lineage>
</organism>
<dbReference type="Proteomes" id="UP000735302">
    <property type="component" value="Unassembled WGS sequence"/>
</dbReference>
<accession>A0AAV4BUE6</accession>
<evidence type="ECO:0000256" key="1">
    <source>
        <dbReference type="ARBA" id="ARBA00022679"/>
    </source>
</evidence>
<gene>
    <name evidence="8" type="ORF">PoB_005057500</name>
</gene>
<evidence type="ECO:0000313" key="9">
    <source>
        <dbReference type="Proteomes" id="UP000735302"/>
    </source>
</evidence>
<keyword evidence="3" id="KW-0540">Nuclease</keyword>
<evidence type="ECO:0000256" key="5">
    <source>
        <dbReference type="ARBA" id="ARBA00022801"/>
    </source>
</evidence>
<dbReference type="Gene3D" id="3.10.10.10">
    <property type="entry name" value="HIV Type 1 Reverse Transcriptase, subunit A, domain 1"/>
    <property type="match status" value="1"/>
</dbReference>
<dbReference type="InterPro" id="IPR043502">
    <property type="entry name" value="DNA/RNA_pol_sf"/>
</dbReference>
<keyword evidence="5" id="KW-0378">Hydrolase</keyword>
<dbReference type="GO" id="GO:0003964">
    <property type="term" value="F:RNA-directed DNA polymerase activity"/>
    <property type="evidence" value="ECO:0007669"/>
    <property type="project" value="UniProtKB-KW"/>
</dbReference>
<dbReference type="Gene3D" id="3.30.70.270">
    <property type="match status" value="1"/>
</dbReference>
<dbReference type="GO" id="GO:0016787">
    <property type="term" value="F:hydrolase activity"/>
    <property type="evidence" value="ECO:0007669"/>
    <property type="project" value="UniProtKB-KW"/>
</dbReference>
<keyword evidence="1" id="KW-0808">Transferase</keyword>
<evidence type="ECO:0000256" key="3">
    <source>
        <dbReference type="ARBA" id="ARBA00022722"/>
    </source>
</evidence>
<keyword evidence="2" id="KW-0548">Nucleotidyltransferase</keyword>
<keyword evidence="6" id="KW-0695">RNA-directed DNA polymerase</keyword>
<dbReference type="GO" id="GO:0004519">
    <property type="term" value="F:endonuclease activity"/>
    <property type="evidence" value="ECO:0007669"/>
    <property type="project" value="UniProtKB-KW"/>
</dbReference>
<evidence type="ECO:0000259" key="7">
    <source>
        <dbReference type="Pfam" id="PF17917"/>
    </source>
</evidence>
<name>A0AAV4BUE6_9GAST</name>
<feature type="domain" description="Reverse transcriptase RNase H-like" evidence="7">
    <location>
        <begin position="77"/>
        <end position="171"/>
    </location>
</feature>
<dbReference type="InterPro" id="IPR050951">
    <property type="entry name" value="Retrovirus_Pol_polyprotein"/>
</dbReference>
<keyword evidence="4" id="KW-0255">Endonuclease</keyword>
<dbReference type="EMBL" id="BLXT01005594">
    <property type="protein sequence ID" value="GFO24070.1"/>
    <property type="molecule type" value="Genomic_DNA"/>
</dbReference>
<dbReference type="AlphaFoldDB" id="A0AAV4BUE6"/>
<evidence type="ECO:0000256" key="2">
    <source>
        <dbReference type="ARBA" id="ARBA00022695"/>
    </source>
</evidence>
<dbReference type="SUPFAM" id="SSF56672">
    <property type="entry name" value="DNA/RNA polymerases"/>
    <property type="match status" value="1"/>
</dbReference>
<comment type="caution">
    <text evidence="8">The sequence shown here is derived from an EMBL/GenBank/DDBJ whole genome shotgun (WGS) entry which is preliminary data.</text>
</comment>
<evidence type="ECO:0000256" key="6">
    <source>
        <dbReference type="ARBA" id="ARBA00022918"/>
    </source>
</evidence>
<sequence length="171" mass="19500">MKSIQEIAREIPNTKVFSKLDAKSGFMQIQLDEESSKLKTFNTPLGRHRWLRLPFSLKCSPEIFQRIMEQMLEGIKVEIHCDASSTGLAACLTQNGNPVVYSSRALTDAGQRYAQIEKEKAAIVHACKKFHCYVFGNEVTVFTDHKPLEQIFKKQLLSAPMRLQRMLLALQ</sequence>
<dbReference type="CDD" id="cd09274">
    <property type="entry name" value="RNase_HI_RT_Ty3"/>
    <property type="match status" value="1"/>
</dbReference>
<protein>
    <recommendedName>
        <fullName evidence="7">Reverse transcriptase RNase H-like domain-containing protein</fullName>
    </recommendedName>
</protein>
<dbReference type="InterPro" id="IPR041373">
    <property type="entry name" value="RT_RNaseH"/>
</dbReference>
<dbReference type="InterPro" id="IPR043128">
    <property type="entry name" value="Rev_trsase/Diguanyl_cyclase"/>
</dbReference>
<proteinExistence type="predicted"/>
<dbReference type="Pfam" id="PF17917">
    <property type="entry name" value="RT_RNaseH"/>
    <property type="match status" value="1"/>
</dbReference>